<evidence type="ECO:0000256" key="1">
    <source>
        <dbReference type="SAM" id="Phobius"/>
    </source>
</evidence>
<reference evidence="2 3" key="1">
    <citation type="submission" date="2018-11" db="EMBL/GenBank/DDBJ databases">
        <authorList>
            <person name="Li F."/>
        </authorList>
    </citation>
    <scope>NUCLEOTIDE SEQUENCE [LARGE SCALE GENOMIC DNA]</scope>
    <source>
        <strain evidence="2 3">Gsoil 097</strain>
    </source>
</reference>
<accession>A0A3N0CIF4</accession>
<dbReference type="AlphaFoldDB" id="A0A3N0CIF4"/>
<dbReference type="OrthoDB" id="5194333at2"/>
<dbReference type="EMBL" id="RJSE01000007">
    <property type="protein sequence ID" value="RNL63051.1"/>
    <property type="molecule type" value="Genomic_DNA"/>
</dbReference>
<proteinExistence type="predicted"/>
<feature type="transmembrane region" description="Helical" evidence="1">
    <location>
        <begin position="38"/>
        <end position="57"/>
    </location>
</feature>
<comment type="caution">
    <text evidence="2">The sequence shown here is derived from an EMBL/GenBank/DDBJ whole genome shotgun (WGS) entry which is preliminary data.</text>
</comment>
<evidence type="ECO:0000313" key="3">
    <source>
        <dbReference type="Proteomes" id="UP000267128"/>
    </source>
</evidence>
<evidence type="ECO:0000313" key="2">
    <source>
        <dbReference type="EMBL" id="RNL63051.1"/>
    </source>
</evidence>
<gene>
    <name evidence="2" type="ORF">EFK50_15160</name>
</gene>
<feature type="transmembrane region" description="Helical" evidence="1">
    <location>
        <begin position="88"/>
        <end position="107"/>
    </location>
</feature>
<keyword evidence="1" id="KW-1133">Transmembrane helix</keyword>
<dbReference type="Proteomes" id="UP000267128">
    <property type="component" value="Unassembled WGS sequence"/>
</dbReference>
<organism evidence="2 3">
    <name type="scientific">Nocardioides marmoriginsengisoli</name>
    <dbReference type="NCBI Taxonomy" id="661483"/>
    <lineage>
        <taxon>Bacteria</taxon>
        <taxon>Bacillati</taxon>
        <taxon>Actinomycetota</taxon>
        <taxon>Actinomycetes</taxon>
        <taxon>Propionibacteriales</taxon>
        <taxon>Nocardioidaceae</taxon>
        <taxon>Nocardioides</taxon>
    </lineage>
</organism>
<dbReference type="RefSeq" id="WP_123228343.1">
    <property type="nucleotide sequence ID" value="NZ_RJSE01000007.1"/>
</dbReference>
<protein>
    <submittedName>
        <fullName evidence="2">Uncharacterized protein</fullName>
    </submittedName>
</protein>
<name>A0A3N0CIF4_9ACTN</name>
<keyword evidence="1" id="KW-0812">Transmembrane</keyword>
<keyword evidence="1" id="KW-0472">Membrane</keyword>
<keyword evidence="3" id="KW-1185">Reference proteome</keyword>
<sequence length="113" mass="12347">METVGPWLLLAGFLFLSVKAYGYVRDRFGTSDRSALEGIGALWLAPVVAPFMPFVWLHHWSERRREAIQVRAGGGPLTDDQRRDRSNLVVGGVLVILAVAVVGYLLLFGGPPG</sequence>